<dbReference type="PROSITE" id="PS50106">
    <property type="entry name" value="PDZ"/>
    <property type="match status" value="1"/>
</dbReference>
<evidence type="ECO:0000259" key="6">
    <source>
        <dbReference type="PROSITE" id="PS50106"/>
    </source>
</evidence>
<dbReference type="InterPro" id="IPR036034">
    <property type="entry name" value="PDZ_sf"/>
</dbReference>
<dbReference type="Pfam" id="PF13365">
    <property type="entry name" value="Trypsin_2"/>
    <property type="match status" value="1"/>
</dbReference>
<sequence length="458" mass="49483">MTNKENNFENENNNVNLNNDSFNNMDENNKHIDETTEINIDESMIHEHSASDSSTPNSDTTEDVKESTTTADEFNNYKESTVKEVKKRKKENKGGMRGRLASYIIVGLLCSSLGAGIASVISLNVMDRKIDELKQENKKNPVQNSEFNTSTTTGGLSVPDIVKKVGPAVVGISVKSVQSYGNSPFVQQVEGIGSGVIINEDGYILTNNHVIQNATTINVILNNGDEVEAKVVNADPAYDLAIVKITKDMKMPGVVEFGDSENLSVGEPVVAIGNPLGKELLGSVTTGVVSALNRNIDDKNTDLKLIQTDAAISPGNSGGPLLNSHGQLIGINTEKRVGTGVEGLGFAIPIHQIQPKIEGLMKPKIMLGVTIRQVTEEDSKKYNIPEGLFINDIKPYSSAEKAGLKIGDVITSFNGKKVKTNEELNDLKEKAKEGDKVPVEVDRDGEKVTVNLTLETGY</sequence>
<dbReference type="InterPro" id="IPR001940">
    <property type="entry name" value="Peptidase_S1C"/>
</dbReference>
<dbReference type="Gene3D" id="2.40.10.10">
    <property type="entry name" value="Trypsin-like serine proteases"/>
    <property type="match status" value="2"/>
</dbReference>
<dbReference type="AlphaFoldDB" id="A0A1M5VYP2"/>
<dbReference type="PANTHER" id="PTHR43343">
    <property type="entry name" value="PEPTIDASE S12"/>
    <property type="match status" value="1"/>
</dbReference>
<dbReference type="PRINTS" id="PR00834">
    <property type="entry name" value="PROTEASES2C"/>
</dbReference>
<dbReference type="SMART" id="SM00228">
    <property type="entry name" value="PDZ"/>
    <property type="match status" value="1"/>
</dbReference>
<comment type="similarity">
    <text evidence="1">Belongs to the peptidase S1C family.</text>
</comment>
<dbReference type="InterPro" id="IPR051201">
    <property type="entry name" value="Chloro_Bact_Ser_Proteases"/>
</dbReference>
<dbReference type="RefSeq" id="WP_072831354.1">
    <property type="nucleotide sequence ID" value="NZ_FQXP01000005.1"/>
</dbReference>
<reference evidence="7 8" key="1">
    <citation type="submission" date="2016-11" db="EMBL/GenBank/DDBJ databases">
        <authorList>
            <person name="Jaros S."/>
            <person name="Januszkiewicz K."/>
            <person name="Wedrychowicz H."/>
        </authorList>
    </citation>
    <scope>NUCLEOTIDE SEQUENCE [LARGE SCALE GENOMIC DNA]</scope>
    <source>
        <strain evidence="7 8">DSM 3089</strain>
    </source>
</reference>
<evidence type="ECO:0000256" key="4">
    <source>
        <dbReference type="SAM" id="MobiDB-lite"/>
    </source>
</evidence>
<dbReference type="GO" id="GO:0006508">
    <property type="term" value="P:proteolysis"/>
    <property type="evidence" value="ECO:0007669"/>
    <property type="project" value="UniProtKB-KW"/>
</dbReference>
<dbReference type="InterPro" id="IPR043504">
    <property type="entry name" value="Peptidase_S1_PA_chymotrypsin"/>
</dbReference>
<feature type="transmembrane region" description="Helical" evidence="5">
    <location>
        <begin position="100"/>
        <end position="123"/>
    </location>
</feature>
<dbReference type="Gene3D" id="2.30.42.10">
    <property type="match status" value="1"/>
</dbReference>
<dbReference type="SUPFAM" id="SSF50494">
    <property type="entry name" value="Trypsin-like serine proteases"/>
    <property type="match status" value="1"/>
</dbReference>
<dbReference type="PANTHER" id="PTHR43343:SF3">
    <property type="entry name" value="PROTEASE DO-LIKE 8, CHLOROPLASTIC"/>
    <property type="match status" value="1"/>
</dbReference>
<dbReference type="EMBL" id="FQXP01000005">
    <property type="protein sequence ID" value="SHH80308.1"/>
    <property type="molecule type" value="Genomic_DNA"/>
</dbReference>
<proteinExistence type="inferred from homology"/>
<accession>A0A1M5VYP2</accession>
<keyword evidence="5" id="KW-1133">Transmembrane helix</keyword>
<name>A0A1M5VYP2_9CLOT</name>
<dbReference type="Proteomes" id="UP000184526">
    <property type="component" value="Unassembled WGS sequence"/>
</dbReference>
<evidence type="ECO:0000256" key="5">
    <source>
        <dbReference type="SAM" id="Phobius"/>
    </source>
</evidence>
<keyword evidence="3" id="KW-0378">Hydrolase</keyword>
<keyword evidence="5" id="KW-0812">Transmembrane</keyword>
<dbReference type="InterPro" id="IPR001478">
    <property type="entry name" value="PDZ"/>
</dbReference>
<dbReference type="InterPro" id="IPR009003">
    <property type="entry name" value="Peptidase_S1_PA"/>
</dbReference>
<evidence type="ECO:0000313" key="8">
    <source>
        <dbReference type="Proteomes" id="UP000184526"/>
    </source>
</evidence>
<dbReference type="STRING" id="1121306.SAMN02745196_01442"/>
<organism evidence="7 8">
    <name type="scientific">Clostridium collagenovorans DSM 3089</name>
    <dbReference type="NCBI Taxonomy" id="1121306"/>
    <lineage>
        <taxon>Bacteria</taxon>
        <taxon>Bacillati</taxon>
        <taxon>Bacillota</taxon>
        <taxon>Clostridia</taxon>
        <taxon>Eubacteriales</taxon>
        <taxon>Clostridiaceae</taxon>
        <taxon>Clostridium</taxon>
    </lineage>
</organism>
<evidence type="ECO:0000313" key="7">
    <source>
        <dbReference type="EMBL" id="SHH80308.1"/>
    </source>
</evidence>
<evidence type="ECO:0000256" key="1">
    <source>
        <dbReference type="ARBA" id="ARBA00010541"/>
    </source>
</evidence>
<protein>
    <submittedName>
        <fullName evidence="7">Serine protease Do</fullName>
    </submittedName>
</protein>
<dbReference type="SUPFAM" id="SSF50156">
    <property type="entry name" value="PDZ domain-like"/>
    <property type="match status" value="1"/>
</dbReference>
<dbReference type="Pfam" id="PF13180">
    <property type="entry name" value="PDZ_2"/>
    <property type="match status" value="1"/>
</dbReference>
<gene>
    <name evidence="7" type="ORF">SAMN02745196_01442</name>
</gene>
<keyword evidence="2 7" id="KW-0645">Protease</keyword>
<keyword evidence="5" id="KW-0472">Membrane</keyword>
<keyword evidence="8" id="KW-1185">Reference proteome</keyword>
<evidence type="ECO:0000256" key="2">
    <source>
        <dbReference type="ARBA" id="ARBA00022670"/>
    </source>
</evidence>
<evidence type="ECO:0000256" key="3">
    <source>
        <dbReference type="ARBA" id="ARBA00022801"/>
    </source>
</evidence>
<feature type="domain" description="PDZ" evidence="6">
    <location>
        <begin position="367"/>
        <end position="445"/>
    </location>
</feature>
<feature type="region of interest" description="Disordered" evidence="4">
    <location>
        <begin position="1"/>
        <end position="22"/>
    </location>
</feature>
<feature type="region of interest" description="Disordered" evidence="4">
    <location>
        <begin position="47"/>
        <end position="75"/>
    </location>
</feature>
<dbReference type="GO" id="GO:0004252">
    <property type="term" value="F:serine-type endopeptidase activity"/>
    <property type="evidence" value="ECO:0007669"/>
    <property type="project" value="InterPro"/>
</dbReference>